<gene>
    <name evidence="1" type="ORF">WCV66_22550</name>
</gene>
<evidence type="ECO:0000313" key="1">
    <source>
        <dbReference type="EMBL" id="WXB87964.1"/>
    </source>
</evidence>
<sequence length="90" mass="10381">MITLSHDHERDWITVEDNDGNKKQFVVEALLAIEEDTYALLRSEHELDHAIVMQVENEDDEQYLIGINDPRKKTMVLDAYEIAVEANPAD</sequence>
<organism evidence="1 2">
    <name type="scientific">Metabacillus rhizosphaerae</name>
    <dbReference type="NCBI Taxonomy" id="3117747"/>
    <lineage>
        <taxon>Bacteria</taxon>
        <taxon>Bacillati</taxon>
        <taxon>Bacillota</taxon>
        <taxon>Bacilli</taxon>
        <taxon>Bacillales</taxon>
        <taxon>Bacillaceae</taxon>
        <taxon>Metabacillus</taxon>
    </lineage>
</organism>
<evidence type="ECO:0000313" key="2">
    <source>
        <dbReference type="Proteomes" id="UP001368328"/>
    </source>
</evidence>
<proteinExistence type="predicted"/>
<protein>
    <submittedName>
        <fullName evidence="1">DUF1292 domain-containing protein</fullName>
    </submittedName>
</protein>
<accession>A0ABZ2MRH4</accession>
<dbReference type="Proteomes" id="UP001368328">
    <property type="component" value="Chromosome"/>
</dbReference>
<reference evidence="1 2" key="1">
    <citation type="submission" date="2024-02" db="EMBL/GenBank/DDBJ databases">
        <title>Seven novel Bacillus-like species.</title>
        <authorList>
            <person name="Liu G."/>
        </authorList>
    </citation>
    <scope>NUCLEOTIDE SEQUENCE [LARGE SCALE GENOMIC DNA]</scope>
    <source>
        <strain evidence="1 2">FJAT-53654</strain>
    </source>
</reference>
<name>A0ABZ2MRH4_9BACI</name>
<keyword evidence="2" id="KW-1185">Reference proteome</keyword>
<dbReference type="EMBL" id="CP147403">
    <property type="protein sequence ID" value="WXB87964.1"/>
    <property type="molecule type" value="Genomic_DNA"/>
</dbReference>